<dbReference type="InterPro" id="IPR010657">
    <property type="entry name" value="ImpA_N"/>
</dbReference>
<accession>A0A419N2V4</accession>
<dbReference type="EMBL" id="RAHH01000037">
    <property type="protein sequence ID" value="RJT36257.1"/>
    <property type="molecule type" value="Genomic_DNA"/>
</dbReference>
<comment type="caution">
    <text evidence="3">The sequence shown here is derived from an EMBL/GenBank/DDBJ whole genome shotgun (WGS) entry which is preliminary data.</text>
</comment>
<dbReference type="InterPro" id="IPR017740">
    <property type="entry name" value="TssA-like"/>
</dbReference>
<dbReference type="PANTHER" id="PTHR37951:SF1">
    <property type="entry name" value="TYPE VI SECRETION SYSTEM COMPONENT TSSA1"/>
    <property type="match status" value="1"/>
</dbReference>
<evidence type="ECO:0000313" key="4">
    <source>
        <dbReference type="Proteomes" id="UP000284908"/>
    </source>
</evidence>
<gene>
    <name evidence="3" type="primary">tssA</name>
    <name evidence="3" type="ORF">D6C13_22570</name>
</gene>
<sequence length="357" mass="40817">MQEIQLDISSLLMPISPEHPAGINLEYEQIYDEIREARESDPDYLPQDEWIISEPRKADWHKVRTLCENALKQQSKDLQLVCWLTEALTHLQGLTGTQNGLQLLCEFMTHFWLQCWPALDDEGTTYRYGKLNRLDRDISRALYSSPLLSQPESALAHWRKVLAFEHKICTWPDSRSDLILKEGDMTMESFDRLAAKFSSIEISRQAATLERLQERLDSLEATYFSLSQEEPHALFDQTRQTLSDTADFLQRLAERAIPDGNDMMSLSFAGGLTEATDSGADDIPVRNQAMSRDVAISQMLAIAHFFRQTEPSSPVPFLMDRAASWATMTLTEWLEEMLSDSGSLREINNVLKGQHKE</sequence>
<dbReference type="Proteomes" id="UP000284908">
    <property type="component" value="Unassembled WGS sequence"/>
</dbReference>
<dbReference type="OrthoDB" id="9771118at2"/>
<protein>
    <submittedName>
        <fullName evidence="3">Type VI secretion system protein TssA</fullName>
    </submittedName>
</protein>
<keyword evidence="1" id="KW-0175">Coiled coil</keyword>
<name>A0A419N2V4_9GAMM</name>
<dbReference type="Pfam" id="PF06812">
    <property type="entry name" value="ImpA_N"/>
    <property type="match status" value="1"/>
</dbReference>
<feature type="coiled-coil region" evidence="1">
    <location>
        <begin position="202"/>
        <end position="229"/>
    </location>
</feature>
<dbReference type="NCBIfam" id="TIGR03363">
    <property type="entry name" value="VI_chp_8"/>
    <property type="match status" value="1"/>
</dbReference>
<evidence type="ECO:0000259" key="2">
    <source>
        <dbReference type="Pfam" id="PF06812"/>
    </source>
</evidence>
<reference evidence="3 4" key="1">
    <citation type="submission" date="2018-09" db="EMBL/GenBank/DDBJ databases">
        <authorList>
            <person name="Le Fleche-Mateos A."/>
        </authorList>
    </citation>
    <scope>NUCLEOTIDE SEQUENCE [LARGE SCALE GENOMIC DNA]</scope>
    <source>
        <strain evidence="3 4">DSM 27399</strain>
    </source>
</reference>
<dbReference type="RefSeq" id="WP_120134915.1">
    <property type="nucleotide sequence ID" value="NZ_RAHH01000037.1"/>
</dbReference>
<proteinExistence type="predicted"/>
<dbReference type="PANTHER" id="PTHR37951">
    <property type="entry name" value="CYTOPLASMIC PROTEIN-RELATED"/>
    <property type="match status" value="1"/>
</dbReference>
<feature type="domain" description="ImpA N-terminal" evidence="2">
    <location>
        <begin position="13"/>
        <end position="134"/>
    </location>
</feature>
<dbReference type="AlphaFoldDB" id="A0A419N2V4"/>
<organism evidence="3 4">
    <name type="scientific">Rahnella woolbedingensis</name>
    <dbReference type="NCBI Taxonomy" id="1510574"/>
    <lineage>
        <taxon>Bacteria</taxon>
        <taxon>Pseudomonadati</taxon>
        <taxon>Pseudomonadota</taxon>
        <taxon>Gammaproteobacteria</taxon>
        <taxon>Enterobacterales</taxon>
        <taxon>Yersiniaceae</taxon>
        <taxon>Rahnella</taxon>
    </lineage>
</organism>
<evidence type="ECO:0000313" key="3">
    <source>
        <dbReference type="EMBL" id="RJT36257.1"/>
    </source>
</evidence>
<keyword evidence="4" id="KW-1185">Reference proteome</keyword>
<evidence type="ECO:0000256" key="1">
    <source>
        <dbReference type="SAM" id="Coils"/>
    </source>
</evidence>